<dbReference type="InterPro" id="IPR002571">
    <property type="entry name" value="HrcA"/>
</dbReference>
<dbReference type="KEGG" id="ude:JM47_03470"/>
<name>A0A0C5S2E0_9BACT</name>
<keyword evidence="3 5" id="KW-0346">Stress response</keyword>
<reference evidence="8 9" key="1">
    <citation type="journal article" date="2015" name="Genome Announc.">
        <title>Genome Sequence of Ureaplasma diversum Strain ATCC 49782.</title>
        <authorList>
            <person name="Marques L.M."/>
            <person name="Guimaraes A.M."/>
            <person name="Martins H.B."/>
            <person name="Rezende I.S."/>
            <person name="Barbosa M.S."/>
            <person name="Campos G.B."/>
            <person name="do Nascimento N.C."/>
            <person name="Dos Santos A.P."/>
            <person name="Amorim A.T."/>
            <person name="Santos V.M."/>
            <person name="Messick J.B."/>
            <person name="Timenetsky J."/>
        </authorList>
    </citation>
    <scope>NUCLEOTIDE SEQUENCE [LARGE SCALE GENOMIC DNA]</scope>
    <source>
        <strain evidence="8 9">ATCC 49782</strain>
    </source>
</reference>
<dbReference type="HAMAP" id="MF_00081">
    <property type="entry name" value="HrcA"/>
    <property type="match status" value="1"/>
</dbReference>
<feature type="domain" description="Heat-inducible transcription repressor HrcA C-terminal" evidence="6">
    <location>
        <begin position="121"/>
        <end position="336"/>
    </location>
</feature>
<evidence type="ECO:0000313" key="8">
    <source>
        <dbReference type="EMBL" id="AJQ45585.1"/>
    </source>
</evidence>
<comment type="function">
    <text evidence="5">Negative regulator of class I heat shock genes (grpE-dnaK-dnaJ and groELS operons). Prevents heat-shock induction of these operons.</text>
</comment>
<dbReference type="RefSeq" id="WP_208894983.1">
    <property type="nucleotide sequence ID" value="NZ_CP009770.1"/>
</dbReference>
<dbReference type="PATRIC" id="fig|42094.4.peg.688"/>
<keyword evidence="2 5" id="KW-0805">Transcription regulation</keyword>
<dbReference type="PIRSF" id="PIRSF005485">
    <property type="entry name" value="HrcA"/>
    <property type="match status" value="1"/>
</dbReference>
<dbReference type="InterPro" id="IPR029016">
    <property type="entry name" value="GAF-like_dom_sf"/>
</dbReference>
<protein>
    <recommendedName>
        <fullName evidence="5">Heat-inducible transcription repressor HrcA</fullName>
    </recommendedName>
</protein>
<organism evidence="8 9">
    <name type="scientific">Ureaplasma diversum</name>
    <dbReference type="NCBI Taxonomy" id="42094"/>
    <lineage>
        <taxon>Bacteria</taxon>
        <taxon>Bacillati</taxon>
        <taxon>Mycoplasmatota</taxon>
        <taxon>Mycoplasmoidales</taxon>
        <taxon>Mycoplasmoidaceae</taxon>
        <taxon>Ureaplasma</taxon>
    </lineage>
</organism>
<dbReference type="AlphaFoldDB" id="A0A0C5S2E0"/>
<evidence type="ECO:0000256" key="3">
    <source>
        <dbReference type="ARBA" id="ARBA00023016"/>
    </source>
</evidence>
<dbReference type="GO" id="GO:0003677">
    <property type="term" value="F:DNA binding"/>
    <property type="evidence" value="ECO:0007669"/>
    <property type="project" value="InterPro"/>
</dbReference>
<dbReference type="GO" id="GO:0045892">
    <property type="term" value="P:negative regulation of DNA-templated transcription"/>
    <property type="evidence" value="ECO:0007669"/>
    <property type="project" value="UniProtKB-UniRule"/>
</dbReference>
<dbReference type="PANTHER" id="PTHR34824:SF1">
    <property type="entry name" value="HEAT-INDUCIBLE TRANSCRIPTION REPRESSOR HRCA"/>
    <property type="match status" value="1"/>
</dbReference>
<dbReference type="Pfam" id="PF03444">
    <property type="entry name" value="WHD_HrcA"/>
    <property type="match status" value="1"/>
</dbReference>
<evidence type="ECO:0000256" key="4">
    <source>
        <dbReference type="ARBA" id="ARBA00023163"/>
    </source>
</evidence>
<proteinExistence type="inferred from homology"/>
<dbReference type="InterPro" id="IPR036390">
    <property type="entry name" value="WH_DNA-bd_sf"/>
</dbReference>
<dbReference type="Gene3D" id="3.30.450.40">
    <property type="match status" value="1"/>
</dbReference>
<sequence length="359" mass="40795">MSGVKKDKEIVVFNQQLSERQQKVLKAIVDEYTATAVPVASKNLLLKSDFSNLSSATIRNEMAVLERFELIEKPHTSAGRVPSIKGYNFYNENLTQTPIDKKIKDRLKKILYQREASIDVIFNESVNIINEVTNLPAVISDGCDNELLKRIDLVRTNDLVAIVLLVTSKNRIIHHSINLSPNVRFEDLSTCINVLDERLVDTPLWQIKDKMNSIKDIIRNKVHAFEAFIAEIMERIFDFYSKKPSYSMTHVGVKYIMKHAEFEDQKKLEEMLNLLEDTSVWEQISLTKKIHGSTNITYGDSFGKEGFAIASTQIQLPEGSKQLSIVGPTRMDYAKVKALLDFIKAELEKIAGTKQDGNN</sequence>
<dbReference type="NCBIfam" id="TIGR00331">
    <property type="entry name" value="hrcA"/>
    <property type="match status" value="1"/>
</dbReference>
<dbReference type="PANTHER" id="PTHR34824">
    <property type="entry name" value="HEAT-INDUCIBLE TRANSCRIPTION REPRESSOR HRCA"/>
    <property type="match status" value="1"/>
</dbReference>
<keyword evidence="4 5" id="KW-0804">Transcription</keyword>
<gene>
    <name evidence="5" type="primary">hrcA</name>
    <name evidence="8" type="ORF">JM47_03470</name>
</gene>
<comment type="similarity">
    <text evidence="5">Belongs to the HrcA family.</text>
</comment>
<dbReference type="Gene3D" id="1.10.10.10">
    <property type="entry name" value="Winged helix-like DNA-binding domain superfamily/Winged helix DNA-binding domain"/>
    <property type="match status" value="1"/>
</dbReference>
<evidence type="ECO:0000259" key="6">
    <source>
        <dbReference type="Pfam" id="PF01628"/>
    </source>
</evidence>
<dbReference type="EMBL" id="CP009770">
    <property type="protein sequence ID" value="AJQ45585.1"/>
    <property type="molecule type" value="Genomic_DNA"/>
</dbReference>
<dbReference type="Pfam" id="PF01628">
    <property type="entry name" value="HrcA"/>
    <property type="match status" value="1"/>
</dbReference>
<evidence type="ECO:0000256" key="2">
    <source>
        <dbReference type="ARBA" id="ARBA00023015"/>
    </source>
</evidence>
<evidence type="ECO:0000259" key="7">
    <source>
        <dbReference type="Pfam" id="PF03444"/>
    </source>
</evidence>
<dbReference type="InterPro" id="IPR021153">
    <property type="entry name" value="HrcA_C"/>
</dbReference>
<dbReference type="Proteomes" id="UP000032261">
    <property type="component" value="Chromosome"/>
</dbReference>
<dbReference type="STRING" id="42094.JM47_03470"/>
<keyword evidence="1 5" id="KW-0678">Repressor</keyword>
<dbReference type="SUPFAM" id="SSF55781">
    <property type="entry name" value="GAF domain-like"/>
    <property type="match status" value="1"/>
</dbReference>
<dbReference type="HOGENOM" id="CLU_050019_0_0_14"/>
<evidence type="ECO:0000256" key="5">
    <source>
        <dbReference type="HAMAP-Rule" id="MF_00081"/>
    </source>
</evidence>
<feature type="domain" description="Winged helix-turn-helix transcription repressor HrcA DNA-binding" evidence="7">
    <location>
        <begin position="16"/>
        <end position="90"/>
    </location>
</feature>
<evidence type="ECO:0000313" key="9">
    <source>
        <dbReference type="Proteomes" id="UP000032261"/>
    </source>
</evidence>
<dbReference type="InterPro" id="IPR036388">
    <property type="entry name" value="WH-like_DNA-bd_sf"/>
</dbReference>
<accession>A0A0C5S2E0</accession>
<dbReference type="SUPFAM" id="SSF46785">
    <property type="entry name" value="Winged helix' DNA-binding domain"/>
    <property type="match status" value="1"/>
</dbReference>
<evidence type="ECO:0000256" key="1">
    <source>
        <dbReference type="ARBA" id="ARBA00022491"/>
    </source>
</evidence>
<dbReference type="InterPro" id="IPR005104">
    <property type="entry name" value="WHTH_HrcA_DNA-bd"/>
</dbReference>